<sequence length="81" mass="9113">MCVGVCMQLRETKVSFTHPVLTAIRVTYYRASWPKIPLQALHGSQSHSPPLENGGNPRTVRNRVCSIQHETTAVLPYTHRS</sequence>
<accession>A0A2P2QK12</accession>
<evidence type="ECO:0000313" key="1">
    <source>
        <dbReference type="EMBL" id="MBX67332.1"/>
    </source>
</evidence>
<reference evidence="1" key="1">
    <citation type="submission" date="2018-02" db="EMBL/GenBank/DDBJ databases">
        <title>Rhizophora mucronata_Transcriptome.</title>
        <authorList>
            <person name="Meera S.P."/>
            <person name="Sreeshan A."/>
            <person name="Augustine A."/>
        </authorList>
    </citation>
    <scope>NUCLEOTIDE SEQUENCE</scope>
    <source>
        <tissue evidence="1">Leaf</tissue>
    </source>
</reference>
<proteinExistence type="predicted"/>
<dbReference type="AlphaFoldDB" id="A0A2P2QK12"/>
<dbReference type="EMBL" id="GGEC01086848">
    <property type="protein sequence ID" value="MBX67332.1"/>
    <property type="molecule type" value="Transcribed_RNA"/>
</dbReference>
<organism evidence="1">
    <name type="scientific">Rhizophora mucronata</name>
    <name type="common">Asiatic mangrove</name>
    <dbReference type="NCBI Taxonomy" id="61149"/>
    <lineage>
        <taxon>Eukaryota</taxon>
        <taxon>Viridiplantae</taxon>
        <taxon>Streptophyta</taxon>
        <taxon>Embryophyta</taxon>
        <taxon>Tracheophyta</taxon>
        <taxon>Spermatophyta</taxon>
        <taxon>Magnoliopsida</taxon>
        <taxon>eudicotyledons</taxon>
        <taxon>Gunneridae</taxon>
        <taxon>Pentapetalae</taxon>
        <taxon>rosids</taxon>
        <taxon>fabids</taxon>
        <taxon>Malpighiales</taxon>
        <taxon>Rhizophoraceae</taxon>
        <taxon>Rhizophora</taxon>
    </lineage>
</organism>
<protein>
    <submittedName>
        <fullName evidence="1">Uncharacterized protein</fullName>
    </submittedName>
</protein>
<name>A0A2P2QK12_RHIMU</name>